<dbReference type="GO" id="GO:0046983">
    <property type="term" value="F:protein dimerization activity"/>
    <property type="evidence" value="ECO:0007669"/>
    <property type="project" value="InterPro"/>
</dbReference>
<accession>A0A6D2K6U2</accession>
<keyword evidence="8" id="KW-1185">Reference proteome</keyword>
<dbReference type="GO" id="GO:0005634">
    <property type="term" value="C:nucleus"/>
    <property type="evidence" value="ECO:0007669"/>
    <property type="project" value="UniProtKB-SubCell"/>
</dbReference>
<protein>
    <recommendedName>
        <fullName evidence="6">MADS-box domain-containing protein</fullName>
    </recommendedName>
</protein>
<proteinExistence type="predicted"/>
<keyword evidence="4" id="KW-0804">Transcription</keyword>
<dbReference type="GO" id="GO:0003677">
    <property type="term" value="F:DNA binding"/>
    <property type="evidence" value="ECO:0007669"/>
    <property type="project" value="UniProtKB-KW"/>
</dbReference>
<evidence type="ECO:0000313" key="8">
    <source>
        <dbReference type="Proteomes" id="UP000467841"/>
    </source>
</evidence>
<gene>
    <name evidence="7" type="ORF">MERR_LOCUS34703</name>
</gene>
<dbReference type="InterPro" id="IPR036879">
    <property type="entry name" value="TF_MADSbox_sf"/>
</dbReference>
<keyword evidence="3" id="KW-0238">DNA-binding</keyword>
<dbReference type="AlphaFoldDB" id="A0A6D2K6U2"/>
<name>A0A6D2K6U2_9BRAS</name>
<keyword evidence="2" id="KW-0805">Transcription regulation</keyword>
<evidence type="ECO:0000256" key="5">
    <source>
        <dbReference type="ARBA" id="ARBA00023242"/>
    </source>
</evidence>
<evidence type="ECO:0000256" key="4">
    <source>
        <dbReference type="ARBA" id="ARBA00023163"/>
    </source>
</evidence>
<keyword evidence="5" id="KW-0539">Nucleus</keyword>
<evidence type="ECO:0000256" key="1">
    <source>
        <dbReference type="ARBA" id="ARBA00004123"/>
    </source>
</evidence>
<evidence type="ECO:0000313" key="7">
    <source>
        <dbReference type="EMBL" id="CAA7047468.1"/>
    </source>
</evidence>
<evidence type="ECO:0000259" key="6">
    <source>
        <dbReference type="PROSITE" id="PS50066"/>
    </source>
</evidence>
<organism evidence="7 8">
    <name type="scientific">Microthlaspi erraticum</name>
    <dbReference type="NCBI Taxonomy" id="1685480"/>
    <lineage>
        <taxon>Eukaryota</taxon>
        <taxon>Viridiplantae</taxon>
        <taxon>Streptophyta</taxon>
        <taxon>Embryophyta</taxon>
        <taxon>Tracheophyta</taxon>
        <taxon>Spermatophyta</taxon>
        <taxon>Magnoliopsida</taxon>
        <taxon>eudicotyledons</taxon>
        <taxon>Gunneridae</taxon>
        <taxon>Pentapetalae</taxon>
        <taxon>rosids</taxon>
        <taxon>malvids</taxon>
        <taxon>Brassicales</taxon>
        <taxon>Brassicaceae</taxon>
        <taxon>Coluteocarpeae</taxon>
        <taxon>Microthlaspi</taxon>
    </lineage>
</organism>
<dbReference type="Pfam" id="PF00319">
    <property type="entry name" value="SRF-TF"/>
    <property type="match status" value="1"/>
</dbReference>
<sequence>MAPREKKNLVTINSDDIVKKKRAFFKKSFPNFKKKATELSILCGNSVGFICYGPDDDLYVWPETKENPQALTQIVAKFNEQSDLRRKKNGCNLNDFPNLEGLSIEELTNHLSCIESHLAGIKKKKVLIVIERIKGSKHKETEDHLRVSDDNAATFSNHSLVENQLGFGGVFDE</sequence>
<reference evidence="7" key="1">
    <citation type="submission" date="2020-01" db="EMBL/GenBank/DDBJ databases">
        <authorList>
            <person name="Mishra B."/>
        </authorList>
    </citation>
    <scope>NUCLEOTIDE SEQUENCE [LARGE SCALE GENOMIC DNA]</scope>
</reference>
<dbReference type="SUPFAM" id="SSF55455">
    <property type="entry name" value="SRF-like"/>
    <property type="match status" value="1"/>
</dbReference>
<dbReference type="Proteomes" id="UP000467841">
    <property type="component" value="Unassembled WGS sequence"/>
</dbReference>
<comment type="caution">
    <text evidence="7">The sequence shown here is derived from an EMBL/GenBank/DDBJ whole genome shotgun (WGS) entry which is preliminary data.</text>
</comment>
<evidence type="ECO:0000256" key="3">
    <source>
        <dbReference type="ARBA" id="ARBA00023125"/>
    </source>
</evidence>
<dbReference type="EMBL" id="CACVBM020001373">
    <property type="protein sequence ID" value="CAA7047468.1"/>
    <property type="molecule type" value="Genomic_DNA"/>
</dbReference>
<dbReference type="Gene3D" id="3.40.1810.10">
    <property type="entry name" value="Transcription factor, MADS-box"/>
    <property type="match status" value="1"/>
</dbReference>
<dbReference type="PROSITE" id="PS50066">
    <property type="entry name" value="MADS_BOX_2"/>
    <property type="match status" value="1"/>
</dbReference>
<evidence type="ECO:0000256" key="2">
    <source>
        <dbReference type="ARBA" id="ARBA00023015"/>
    </source>
</evidence>
<dbReference type="InterPro" id="IPR002100">
    <property type="entry name" value="TF_MADSbox"/>
</dbReference>
<feature type="domain" description="MADS-box" evidence="6">
    <location>
        <begin position="20"/>
        <end position="65"/>
    </location>
</feature>
<comment type="subcellular location">
    <subcellularLocation>
        <location evidence="1">Nucleus</location>
    </subcellularLocation>
</comment>
<dbReference type="OrthoDB" id="1113867at2759"/>